<reference evidence="1 2" key="1">
    <citation type="journal article" date="2022" name="Hortic Res">
        <title>A haplotype resolved chromosomal level avocado genome allows analysis of novel avocado genes.</title>
        <authorList>
            <person name="Nath O."/>
            <person name="Fletcher S.J."/>
            <person name="Hayward A."/>
            <person name="Shaw L.M."/>
            <person name="Masouleh A.K."/>
            <person name="Furtado A."/>
            <person name="Henry R.J."/>
            <person name="Mitter N."/>
        </authorList>
    </citation>
    <scope>NUCLEOTIDE SEQUENCE [LARGE SCALE GENOMIC DNA]</scope>
    <source>
        <strain evidence="2">cv. Hass</strain>
    </source>
</reference>
<name>A0ACC2KRW3_PERAE</name>
<sequence>MAGEAVLSIVFREMLSKLSSPILDEFGLLWSVKKEKQKLQSNLSKIKAELEDVERQQIDLMADKYRLGKLKDVAYDAEDLVDEFLVEALRRKVENQDGMGRKVGNFFSPENPLAFHCKIAHKMKELRERFDELAKENNNFQLLEGVARSQPQISNPRETASSVPDSGVRGRDYEKEKLIDSLINSGNEEVLSVIPIVGMGGLGKTTLAQFVYDDERVVTHFNLKMWVYVSEDFDVGRILAKILLSATKSTPTNGSSKDLLITRVKENLSGKRYLLVLDDVWNEDFNKWVDLRTVLKCGAIGSKILVTTRSLTVARRMDPLATHNLETLSQAESWSLFEKVAHPPTAFISIGKEIVSKCGGVPLAIKTLGGMLLNETGEREWQSVRDSELWKRTDNEGGILSILRLSYDHLTSSLKQCFAYCAVIPKGEVFDKDELIKQWIAQGFIHSYDENELLEEEGETCFNALLQRSLFQVDVDNDSYKMHDLIHDLLRSIAGKECFIVEASMMNDLTHQLALCNDETRHLALPNEEWTKNLDALKKFKKLRSMITYASIDINVCLSFRCLRVLKLSYRGSIHFLPNSIDKLRHLRYFDISYTEIKELPETICNLHSLQTLIVFGIPLKKWPKKMKRMISLRHIEFDEGDDVPLPKGIGELTCLRTLSNFVISNERGAGIEELKGLNQLTGNISIEGLENIRNGACAREANLMAKKHLHSLHLRWNRPGGDESEGNAQEVINNLEPPSNLKKLRIGNYRGSSFPSWMMRLSNLLDIKLLGCIRCEQLPPFGQLPLLESLEIYEMSAIKYIVKFDGSHNNKDIFRSLTQLVLSKLPNLERWSSQQENGDGDEQRREADEQVILNCLCRLRIHDCPKLIRLPKLLLPALEFLEMNGVGCDSPDLPMSKSLKELQLKYMPNLERWSCGEVDGDEDDQVIFPSFRTLTIFDCPKLIWLPRLFLPALESLYMERVGCNKIEFSTSSQSLKGVHLTDMPNLEMWSSREADDDQKVIYPRLELAVIKCPKMVRLPHLLPSLKGLMIYETDERLLGSLASYTSLVRLYIHGFPEVMHLPEEIGPTHANNLHTLNISGCPKLRSLSHQLKYLHSLKELRILDCPELVLPLLDGSQEQQPCPPLNSIKRLGISASCEKQRLLPGEGMIMTSLEELRIIKCGNLESLCSEGLQNLTSLYINQCPKVWSSPEWLGNLTSLKHLDVVVLDGTTSLTNPFENLESLERLSISSGPDMTDFPEWIGNLALLTYLQITHCPSIRSLPESFGNLASLTELWITDCPSIRSLPESLGNLPSLSKMSIYACLAWTELPKGLQRLTNLRELRIESCPALTELPKGLQRLTNLLELSIWRCPVLKRQLHENSKEWKKHHQIACVQLSEIRGIDYAVTHNEVPPTARDLPSLIKQWTILPQWTFHQFIFQSKRFYTVLLCRRVLAFLFASHTLRILTLYSTQLPGPNYHCRELDDVYLRMEEHVNDVFGRIGEHADSLLEDLIRNEDFHEDSPKFKGHEDPETRKYKSLFDDARKSLYTSS</sequence>
<organism evidence="1 2">
    <name type="scientific">Persea americana</name>
    <name type="common">Avocado</name>
    <dbReference type="NCBI Taxonomy" id="3435"/>
    <lineage>
        <taxon>Eukaryota</taxon>
        <taxon>Viridiplantae</taxon>
        <taxon>Streptophyta</taxon>
        <taxon>Embryophyta</taxon>
        <taxon>Tracheophyta</taxon>
        <taxon>Spermatophyta</taxon>
        <taxon>Magnoliopsida</taxon>
        <taxon>Magnoliidae</taxon>
        <taxon>Laurales</taxon>
        <taxon>Lauraceae</taxon>
        <taxon>Persea</taxon>
    </lineage>
</organism>
<evidence type="ECO:0000313" key="2">
    <source>
        <dbReference type="Proteomes" id="UP001234297"/>
    </source>
</evidence>
<proteinExistence type="predicted"/>
<dbReference type="EMBL" id="CM056819">
    <property type="protein sequence ID" value="KAJ8623907.1"/>
    <property type="molecule type" value="Genomic_DNA"/>
</dbReference>
<comment type="caution">
    <text evidence="1">The sequence shown here is derived from an EMBL/GenBank/DDBJ whole genome shotgun (WGS) entry which is preliminary data.</text>
</comment>
<keyword evidence="2" id="KW-1185">Reference proteome</keyword>
<dbReference type="Proteomes" id="UP001234297">
    <property type="component" value="Chromosome 11"/>
</dbReference>
<evidence type="ECO:0000313" key="1">
    <source>
        <dbReference type="EMBL" id="KAJ8623907.1"/>
    </source>
</evidence>
<protein>
    <submittedName>
        <fullName evidence="1">Uncharacterized protein</fullName>
    </submittedName>
</protein>
<accession>A0ACC2KRW3</accession>
<gene>
    <name evidence="1" type="ORF">MRB53_032437</name>
</gene>